<organism evidence="1">
    <name type="scientific">Cyprideis torosa</name>
    <dbReference type="NCBI Taxonomy" id="163714"/>
    <lineage>
        <taxon>Eukaryota</taxon>
        <taxon>Metazoa</taxon>
        <taxon>Ecdysozoa</taxon>
        <taxon>Arthropoda</taxon>
        <taxon>Crustacea</taxon>
        <taxon>Oligostraca</taxon>
        <taxon>Ostracoda</taxon>
        <taxon>Podocopa</taxon>
        <taxon>Podocopida</taxon>
        <taxon>Cytherocopina</taxon>
        <taxon>Cytheroidea</taxon>
        <taxon>Cytherideidae</taxon>
        <taxon>Cyprideis</taxon>
    </lineage>
</organism>
<reference evidence="1" key="1">
    <citation type="submission" date="2020-11" db="EMBL/GenBank/DDBJ databases">
        <authorList>
            <person name="Tran Van P."/>
        </authorList>
    </citation>
    <scope>NUCLEOTIDE SEQUENCE</scope>
</reference>
<dbReference type="EMBL" id="OB660077">
    <property type="protein sequence ID" value="CAD7222591.1"/>
    <property type="molecule type" value="Genomic_DNA"/>
</dbReference>
<name>A0A7R8W0P2_9CRUS</name>
<proteinExistence type="predicted"/>
<dbReference type="AlphaFoldDB" id="A0A7R8W0P2"/>
<sequence>MTVFVFNLAVLLVVFVTAFTLPVFEGSVGYLQSSLPSPVSRNALLLLPEVSATTQESRDLELEYLQMLNKAVDMEALGDKYGSGTIYEFSTLNTFSRIDFERNSEQGGVDLLLRNFEPTVHSSYYIDTGDGVSPITPVMGDPESANQIPGDYSPGKADDRTEQNNDLRSKLQKLMVDESLNHHRMDQILETPASIHHSPRPNTLGTPPQGASQLRPLCLDYFDVLETSYRLYGESLELHLCNNPGAGLLYLLSPEFWQIPLVPVPPEPVAVNDLARFQYQLHLLTSTGQDQTDGLEPSLSTTRSLLFYPDGTLGYLIYCSSCVNTLSFSFVGSLRERNCGNFNAVLVNYTSLSTKARMEAGLLYLLSPEFWQIPLVPVPPEPVAVNDLARFQYQLHLLTSTGQDQTDGLECPLRERNLNAMVSRELLATPDPPKVARQCCPGQLHPPLHESEDGSGPLSGRCRSPVQETLCVDLQSHPRLHELKGLFMRPGVPLLLWLMSGPVQSTWTTPVSWKLTLQMNR</sequence>
<gene>
    <name evidence="1" type="ORF">CTOB1V02_LOCUS593</name>
</gene>
<protein>
    <submittedName>
        <fullName evidence="1">Uncharacterized protein</fullName>
    </submittedName>
</protein>
<evidence type="ECO:0000313" key="1">
    <source>
        <dbReference type="EMBL" id="CAD7222591.1"/>
    </source>
</evidence>
<accession>A0A7R8W0P2</accession>